<dbReference type="Pfam" id="PF02656">
    <property type="entry name" value="DUF202"/>
    <property type="match status" value="1"/>
</dbReference>
<keyword evidence="3 6" id="KW-1133">Transmembrane helix</keyword>
<evidence type="ECO:0000256" key="2">
    <source>
        <dbReference type="ARBA" id="ARBA00022692"/>
    </source>
</evidence>
<dbReference type="PANTHER" id="PTHR34187">
    <property type="entry name" value="FGR18P"/>
    <property type="match status" value="1"/>
</dbReference>
<comment type="subcellular location">
    <subcellularLocation>
        <location evidence="1">Endomembrane system</location>
        <topology evidence="1">Multi-pass membrane protein</topology>
    </subcellularLocation>
</comment>
<organism evidence="8 9">
    <name type="scientific">Aureobasidium melanogenum</name>
    <name type="common">Aureobasidium pullulans var. melanogenum</name>
    <dbReference type="NCBI Taxonomy" id="46634"/>
    <lineage>
        <taxon>Eukaryota</taxon>
        <taxon>Fungi</taxon>
        <taxon>Dikarya</taxon>
        <taxon>Ascomycota</taxon>
        <taxon>Pezizomycotina</taxon>
        <taxon>Dothideomycetes</taxon>
        <taxon>Dothideomycetidae</taxon>
        <taxon>Dothideales</taxon>
        <taxon>Saccotheciaceae</taxon>
        <taxon>Aureobasidium</taxon>
    </lineage>
</organism>
<feature type="non-terminal residue" evidence="8">
    <location>
        <position position="1"/>
    </location>
</feature>
<dbReference type="EMBL" id="JAHFXS010003265">
    <property type="protein sequence ID" value="KAG9968935.1"/>
    <property type="molecule type" value="Genomic_DNA"/>
</dbReference>
<dbReference type="AlphaFoldDB" id="A0A9P8FC46"/>
<comment type="caution">
    <text evidence="8">The sequence shown here is derived from an EMBL/GenBank/DDBJ whole genome shotgun (WGS) entry which is preliminary data.</text>
</comment>
<keyword evidence="9" id="KW-1185">Reference proteome</keyword>
<feature type="transmembrane region" description="Helical" evidence="6">
    <location>
        <begin position="178"/>
        <end position="202"/>
    </location>
</feature>
<protein>
    <recommendedName>
        <fullName evidence="7">DUF202 domain-containing protein</fullName>
    </recommendedName>
</protein>
<feature type="transmembrane region" description="Helical" evidence="6">
    <location>
        <begin position="100"/>
        <end position="117"/>
    </location>
</feature>
<dbReference type="InterPro" id="IPR003807">
    <property type="entry name" value="DUF202"/>
</dbReference>
<feature type="region of interest" description="Disordered" evidence="5">
    <location>
        <begin position="1"/>
        <end position="20"/>
    </location>
</feature>
<dbReference type="Proteomes" id="UP000729357">
    <property type="component" value="Unassembled WGS sequence"/>
</dbReference>
<feature type="domain" description="DUF202" evidence="7">
    <location>
        <begin position="84"/>
        <end position="160"/>
    </location>
</feature>
<gene>
    <name evidence="8" type="ORF">KCU98_g15421</name>
</gene>
<reference evidence="8" key="1">
    <citation type="journal article" date="2021" name="J Fungi (Basel)">
        <title>Virulence traits and population genomics of the black yeast Aureobasidium melanogenum.</title>
        <authorList>
            <person name="Cernosa A."/>
            <person name="Sun X."/>
            <person name="Gostincar C."/>
            <person name="Fang C."/>
            <person name="Gunde-Cimerman N."/>
            <person name="Song Z."/>
        </authorList>
    </citation>
    <scope>NUCLEOTIDE SEQUENCE</scope>
    <source>
        <strain evidence="8">EXF-9298</strain>
    </source>
</reference>
<evidence type="ECO:0000256" key="4">
    <source>
        <dbReference type="ARBA" id="ARBA00023136"/>
    </source>
</evidence>
<feature type="compositionally biased region" description="Low complexity" evidence="5">
    <location>
        <begin position="46"/>
        <end position="56"/>
    </location>
</feature>
<evidence type="ECO:0000256" key="6">
    <source>
        <dbReference type="SAM" id="Phobius"/>
    </source>
</evidence>
<feature type="compositionally biased region" description="Polar residues" evidence="5">
    <location>
        <begin position="36"/>
        <end position="45"/>
    </location>
</feature>
<evidence type="ECO:0000256" key="5">
    <source>
        <dbReference type="SAM" id="MobiDB-lite"/>
    </source>
</evidence>
<evidence type="ECO:0000313" key="8">
    <source>
        <dbReference type="EMBL" id="KAG9968935.1"/>
    </source>
</evidence>
<dbReference type="GO" id="GO:0012505">
    <property type="term" value="C:endomembrane system"/>
    <property type="evidence" value="ECO:0007669"/>
    <property type="project" value="UniProtKB-SubCell"/>
</dbReference>
<evidence type="ECO:0000259" key="7">
    <source>
        <dbReference type="Pfam" id="PF02656"/>
    </source>
</evidence>
<accession>A0A9P8FC46</accession>
<evidence type="ECO:0000313" key="9">
    <source>
        <dbReference type="Proteomes" id="UP000729357"/>
    </source>
</evidence>
<proteinExistence type="predicted"/>
<name>A0A9P8FC46_AURME</name>
<dbReference type="InterPro" id="IPR052053">
    <property type="entry name" value="IM_YidH-like"/>
</dbReference>
<keyword evidence="2 6" id="KW-0812">Transmembrane</keyword>
<feature type="transmembrane region" description="Helical" evidence="6">
    <location>
        <begin position="137"/>
        <end position="157"/>
    </location>
</feature>
<evidence type="ECO:0000256" key="3">
    <source>
        <dbReference type="ARBA" id="ARBA00022989"/>
    </source>
</evidence>
<feature type="region of interest" description="Disordered" evidence="5">
    <location>
        <begin position="29"/>
        <end position="59"/>
    </location>
</feature>
<reference evidence="8" key="2">
    <citation type="submission" date="2021-08" db="EMBL/GenBank/DDBJ databases">
        <authorList>
            <person name="Gostincar C."/>
            <person name="Sun X."/>
            <person name="Song Z."/>
            <person name="Gunde-Cimerman N."/>
        </authorList>
    </citation>
    <scope>NUCLEOTIDE SEQUENCE</scope>
    <source>
        <strain evidence="8">EXF-9298</strain>
    </source>
</reference>
<sequence>MSESVRHGSETLQTVEQSCDKDVDEREATELGPVQQLHQDTTVRPSSTNATNTSSAGGEAPFLSSLRRWWKHYIQLHVPHADCRDHLANERTFLAYQRTSLALSMLGIVTAQLFSLQRSPDPENDPVFGYHALGKPLAGLFQSAAIVVILIGGHRFWRQQMNMARGKVWAGGWEIWTIMAFMLLVSWFLSLFAFLEIVPFWFCRTDISFLSAASRVCVWSVDRL</sequence>
<keyword evidence="4 6" id="KW-0472">Membrane</keyword>
<dbReference type="PANTHER" id="PTHR34187:SF1">
    <property type="entry name" value="DUF202 DOMAIN-CONTAINING PROTEIN"/>
    <property type="match status" value="1"/>
</dbReference>
<evidence type="ECO:0000256" key="1">
    <source>
        <dbReference type="ARBA" id="ARBA00004127"/>
    </source>
</evidence>